<reference evidence="2" key="2">
    <citation type="submission" date="2015-01" db="EMBL/GenBank/DDBJ databases">
        <title>Evolutionary Origins and Diversification of the Mycorrhizal Mutualists.</title>
        <authorList>
            <consortium name="DOE Joint Genome Institute"/>
            <consortium name="Mycorrhizal Genomics Consortium"/>
            <person name="Kohler A."/>
            <person name="Kuo A."/>
            <person name="Nagy L.G."/>
            <person name="Floudas D."/>
            <person name="Copeland A."/>
            <person name="Barry K.W."/>
            <person name="Cichocki N."/>
            <person name="Veneault-Fourrey C."/>
            <person name="LaButti K."/>
            <person name="Lindquist E.A."/>
            <person name="Lipzen A."/>
            <person name="Lundell T."/>
            <person name="Morin E."/>
            <person name="Murat C."/>
            <person name="Riley R."/>
            <person name="Ohm R."/>
            <person name="Sun H."/>
            <person name="Tunlid A."/>
            <person name="Henrissat B."/>
            <person name="Grigoriev I.V."/>
            <person name="Hibbett D.S."/>
            <person name="Martin F."/>
        </authorList>
    </citation>
    <scope>NUCLEOTIDE SEQUENCE [LARGE SCALE GENOMIC DNA]</scope>
    <source>
        <strain evidence="2">h7</strain>
    </source>
</reference>
<gene>
    <name evidence="1" type="ORF">M413DRAFT_30149</name>
</gene>
<evidence type="ECO:0000313" key="2">
    <source>
        <dbReference type="Proteomes" id="UP000053424"/>
    </source>
</evidence>
<proteinExistence type="predicted"/>
<dbReference type="Proteomes" id="UP000053424">
    <property type="component" value="Unassembled WGS sequence"/>
</dbReference>
<reference evidence="1 2" key="1">
    <citation type="submission" date="2014-04" db="EMBL/GenBank/DDBJ databases">
        <authorList>
            <consortium name="DOE Joint Genome Institute"/>
            <person name="Kuo A."/>
            <person name="Gay G."/>
            <person name="Dore J."/>
            <person name="Kohler A."/>
            <person name="Nagy L.G."/>
            <person name="Floudas D."/>
            <person name="Copeland A."/>
            <person name="Barry K.W."/>
            <person name="Cichocki N."/>
            <person name="Veneault-Fourrey C."/>
            <person name="LaButti K."/>
            <person name="Lindquist E.A."/>
            <person name="Lipzen A."/>
            <person name="Lundell T."/>
            <person name="Morin E."/>
            <person name="Murat C."/>
            <person name="Sun H."/>
            <person name="Tunlid A."/>
            <person name="Henrissat B."/>
            <person name="Grigoriev I.V."/>
            <person name="Hibbett D.S."/>
            <person name="Martin F."/>
            <person name="Nordberg H.P."/>
            <person name="Cantor M.N."/>
            <person name="Hua S.X."/>
        </authorList>
    </citation>
    <scope>NUCLEOTIDE SEQUENCE [LARGE SCALE GENOMIC DNA]</scope>
    <source>
        <strain evidence="2">h7</strain>
    </source>
</reference>
<dbReference type="EMBL" id="KN831791">
    <property type="protein sequence ID" value="KIM38294.1"/>
    <property type="molecule type" value="Genomic_DNA"/>
</dbReference>
<organism evidence="1 2">
    <name type="scientific">Hebeloma cylindrosporum</name>
    <dbReference type="NCBI Taxonomy" id="76867"/>
    <lineage>
        <taxon>Eukaryota</taxon>
        <taxon>Fungi</taxon>
        <taxon>Dikarya</taxon>
        <taxon>Basidiomycota</taxon>
        <taxon>Agaricomycotina</taxon>
        <taxon>Agaricomycetes</taxon>
        <taxon>Agaricomycetidae</taxon>
        <taxon>Agaricales</taxon>
        <taxon>Agaricineae</taxon>
        <taxon>Hymenogastraceae</taxon>
        <taxon>Hebeloma</taxon>
    </lineage>
</organism>
<protein>
    <submittedName>
        <fullName evidence="1">Uncharacterized protein</fullName>
    </submittedName>
</protein>
<sequence length="77" mass="8633">MPHPPNSLASFSKSKHYIKSLRHTCKCINAAIARLPIGVEDLTWVVILQGVATIRMDTSNPLITQFMDSREMALHTE</sequence>
<dbReference type="HOGENOM" id="CLU_2638332_0_0_1"/>
<dbReference type="AlphaFoldDB" id="A0A0C3C1Y9"/>
<accession>A0A0C3C1Y9</accession>
<name>A0A0C3C1Y9_HEBCY</name>
<keyword evidence="2" id="KW-1185">Reference proteome</keyword>
<evidence type="ECO:0000313" key="1">
    <source>
        <dbReference type="EMBL" id="KIM38294.1"/>
    </source>
</evidence>